<dbReference type="CDD" id="cd00609">
    <property type="entry name" value="AAT_like"/>
    <property type="match status" value="1"/>
</dbReference>
<dbReference type="RefSeq" id="WP_068693636.1">
    <property type="nucleotide sequence ID" value="NZ_CP014167.1"/>
</dbReference>
<keyword evidence="3" id="KW-0663">Pyridoxal phosphate</keyword>
<dbReference type="Pfam" id="PF00155">
    <property type="entry name" value="Aminotran_1_2"/>
    <property type="match status" value="1"/>
</dbReference>
<keyword evidence="4 7" id="KW-0456">Lyase</keyword>
<dbReference type="InterPro" id="IPR004839">
    <property type="entry name" value="Aminotransferase_I/II_large"/>
</dbReference>
<dbReference type="PANTHER" id="PTHR43525:SF1">
    <property type="entry name" value="PROTEIN MALY"/>
    <property type="match status" value="1"/>
</dbReference>
<dbReference type="InterPro" id="IPR015421">
    <property type="entry name" value="PyrdxlP-dep_Trfase_major"/>
</dbReference>
<keyword evidence="8" id="KW-1185">Reference proteome</keyword>
<dbReference type="Gene3D" id="3.90.1150.10">
    <property type="entry name" value="Aspartate Aminotransferase, domain 1"/>
    <property type="match status" value="1"/>
</dbReference>
<dbReference type="GO" id="GO:0047804">
    <property type="term" value="F:cysteine-S-conjugate beta-lyase activity"/>
    <property type="evidence" value="ECO:0007669"/>
    <property type="project" value="UniProtKB-EC"/>
</dbReference>
<evidence type="ECO:0000313" key="8">
    <source>
        <dbReference type="Proteomes" id="UP000092573"/>
    </source>
</evidence>
<comment type="cofactor">
    <cofactor evidence="1">
        <name>pyridoxal 5'-phosphate</name>
        <dbReference type="ChEBI" id="CHEBI:597326"/>
    </cofactor>
</comment>
<evidence type="ECO:0000313" key="7">
    <source>
        <dbReference type="EMBL" id="ANS73365.1"/>
    </source>
</evidence>
<dbReference type="NCBIfam" id="TIGR04350">
    <property type="entry name" value="C_S_lyase_PatB"/>
    <property type="match status" value="1"/>
</dbReference>
<dbReference type="InterPro" id="IPR027619">
    <property type="entry name" value="C-S_lyase_PatB-like"/>
</dbReference>
<dbReference type="SUPFAM" id="SSF53383">
    <property type="entry name" value="PLP-dependent transferases"/>
    <property type="match status" value="1"/>
</dbReference>
<comment type="similarity">
    <text evidence="5">Belongs to the class-II pyridoxal-phosphate-dependent aminotransferase family. MalY/PatB cystathionine beta-lyase subfamily.</text>
</comment>
<feature type="domain" description="Aminotransferase class I/classII large" evidence="6">
    <location>
        <begin position="33"/>
        <end position="391"/>
    </location>
</feature>
<evidence type="ECO:0000256" key="1">
    <source>
        <dbReference type="ARBA" id="ARBA00001933"/>
    </source>
</evidence>
<protein>
    <recommendedName>
        <fullName evidence="2">cysteine-S-conjugate beta-lyase</fullName>
        <ecNumber evidence="2">4.4.1.13</ecNumber>
    </recommendedName>
</protein>
<dbReference type="KEGG" id="pyg:AWM70_01180"/>
<dbReference type="AlphaFoldDB" id="A0A1B1MW34"/>
<dbReference type="InterPro" id="IPR051798">
    <property type="entry name" value="Class-II_PLP-Dep_Aminotrans"/>
</dbReference>
<evidence type="ECO:0000256" key="5">
    <source>
        <dbReference type="ARBA" id="ARBA00037974"/>
    </source>
</evidence>
<dbReference type="EC" id="4.4.1.13" evidence="2"/>
<dbReference type="STRING" id="1462996.AWM70_01180"/>
<evidence type="ECO:0000256" key="2">
    <source>
        <dbReference type="ARBA" id="ARBA00012224"/>
    </source>
</evidence>
<evidence type="ECO:0000256" key="4">
    <source>
        <dbReference type="ARBA" id="ARBA00023239"/>
    </source>
</evidence>
<dbReference type="InterPro" id="IPR015424">
    <property type="entry name" value="PyrdxlP-dep_Trfase"/>
</dbReference>
<dbReference type="PANTHER" id="PTHR43525">
    <property type="entry name" value="PROTEIN MALY"/>
    <property type="match status" value="1"/>
</dbReference>
<name>A0A1B1MW34_9BACL</name>
<dbReference type="Proteomes" id="UP000092573">
    <property type="component" value="Chromosome"/>
</dbReference>
<accession>A0A1B1MW34</accession>
<organism evidence="7 8">
    <name type="scientific">Paenibacillus yonginensis</name>
    <dbReference type="NCBI Taxonomy" id="1462996"/>
    <lineage>
        <taxon>Bacteria</taxon>
        <taxon>Bacillati</taxon>
        <taxon>Bacillota</taxon>
        <taxon>Bacilli</taxon>
        <taxon>Bacillales</taxon>
        <taxon>Paenibacillaceae</taxon>
        <taxon>Paenibacillus</taxon>
    </lineage>
</organism>
<dbReference type="OrthoDB" id="9802872at2"/>
<sequence>MPSFDTPIDRTNSSSEKWGSLARIFGSEDVLPMWVADMDFKVPEAVIKALHDKADHGVFGYSFLSDSYKEAVTGWMLRRHNWKIEPQSIVYAPGVVPALYHLVETFTEPGEEVIIQPPVYPPFARVVNNQDRKLLLNPLRERENGHYDMDFEQLETLMDGTAGRAKMLILCSPHNPVGRVWTREELLKLHELAERYGVLVVSDEIHADLVFEPHVHVPFASLSEQANQHSIVCTAPSKTFNLAALNTSNIIIANPELREKFVHNLSIREVAHAGIFGLTAAEAAYNHGEAWLNDCLAYIRSNMEFVQQHMARYLKADGTPLVKTLLPEATYLMWFDFRELGMTAEELNEFMVKEARLGLNNGAPFGQEGEGFMRMNLACSHSLVKEAMQRLDKAMERYIGK</sequence>
<proteinExistence type="inferred from homology"/>
<dbReference type="Gene3D" id="3.40.640.10">
    <property type="entry name" value="Type I PLP-dependent aspartate aminotransferase-like (Major domain)"/>
    <property type="match status" value="1"/>
</dbReference>
<dbReference type="InterPro" id="IPR015422">
    <property type="entry name" value="PyrdxlP-dep_Trfase_small"/>
</dbReference>
<dbReference type="GO" id="GO:0030170">
    <property type="term" value="F:pyridoxal phosphate binding"/>
    <property type="evidence" value="ECO:0007669"/>
    <property type="project" value="InterPro"/>
</dbReference>
<evidence type="ECO:0000256" key="3">
    <source>
        <dbReference type="ARBA" id="ARBA00022898"/>
    </source>
</evidence>
<reference evidence="7 8" key="1">
    <citation type="submission" date="2016-01" db="EMBL/GenBank/DDBJ databases">
        <title>Complete Genome Sequence of Paenibacillus yonginensis DCY84, a novel Plant Growth-Promoting Bacteria with Elicitation of Induced Systemic Resistance.</title>
        <authorList>
            <person name="Kim Y.J."/>
            <person name="Yang D.C."/>
            <person name="Sukweenadhi J."/>
        </authorList>
    </citation>
    <scope>NUCLEOTIDE SEQUENCE [LARGE SCALE GENOMIC DNA]</scope>
    <source>
        <strain evidence="7 8">DCY84</strain>
    </source>
</reference>
<evidence type="ECO:0000259" key="6">
    <source>
        <dbReference type="Pfam" id="PF00155"/>
    </source>
</evidence>
<dbReference type="EMBL" id="CP014167">
    <property type="protein sequence ID" value="ANS73365.1"/>
    <property type="molecule type" value="Genomic_DNA"/>
</dbReference>
<gene>
    <name evidence="7" type="ORF">AWM70_01180</name>
</gene>